<evidence type="ECO:0000256" key="10">
    <source>
        <dbReference type="SAM" id="SignalP"/>
    </source>
</evidence>
<evidence type="ECO:0000256" key="1">
    <source>
        <dbReference type="ARBA" id="ARBA00004613"/>
    </source>
</evidence>
<protein>
    <recommendedName>
        <fullName evidence="3">Neuroendocrine protein 7B2</fullName>
    </recommendedName>
</protein>
<dbReference type="AlphaFoldDB" id="A0A9X6NHF4"/>
<comment type="caution">
    <text evidence="11">The sequence shown here is derived from an EMBL/GenBank/DDBJ whole genome shotgun (WGS) entry which is preliminary data.</text>
</comment>
<evidence type="ECO:0000313" key="11">
    <source>
        <dbReference type="EMBL" id="OWA50711.1"/>
    </source>
</evidence>
<dbReference type="GO" id="GO:0005576">
    <property type="term" value="C:extracellular region"/>
    <property type="evidence" value="ECO:0007669"/>
    <property type="project" value="UniProtKB-SubCell"/>
</dbReference>
<dbReference type="EMBL" id="MTYJ01000200">
    <property type="protein sequence ID" value="OWA50711.1"/>
    <property type="molecule type" value="Genomic_DNA"/>
</dbReference>
<reference evidence="12" key="1">
    <citation type="submission" date="2017-01" db="EMBL/GenBank/DDBJ databases">
        <title>Comparative genomics of anhydrobiosis in the tardigrade Hypsibius dujardini.</title>
        <authorList>
            <person name="Yoshida Y."/>
            <person name="Koutsovoulos G."/>
            <person name="Laetsch D."/>
            <person name="Stevens L."/>
            <person name="Kumar S."/>
            <person name="Horikawa D."/>
            <person name="Ishino K."/>
            <person name="Komine S."/>
            <person name="Tomita M."/>
            <person name="Blaxter M."/>
            <person name="Arakawa K."/>
        </authorList>
    </citation>
    <scope>NUCLEOTIDE SEQUENCE [LARGE SCALE GENOMIC DNA]</scope>
    <source>
        <strain evidence="12">Z151</strain>
    </source>
</reference>
<keyword evidence="7" id="KW-1015">Disulfide bond</keyword>
<evidence type="ECO:0000256" key="7">
    <source>
        <dbReference type="ARBA" id="ARBA00023157"/>
    </source>
</evidence>
<keyword evidence="6 10" id="KW-0732">Signal</keyword>
<dbReference type="GO" id="GO:0030141">
    <property type="term" value="C:secretory granule"/>
    <property type="evidence" value="ECO:0007669"/>
    <property type="project" value="InterPro"/>
</dbReference>
<feature type="compositionally biased region" description="Basic and acidic residues" evidence="9">
    <location>
        <begin position="213"/>
        <end position="227"/>
    </location>
</feature>
<sequence>MFLPIILVSLLAAVSVRCDDLHKVQDILSQIVGHYYSGDGDRSNGEQLVRMDDNELLPTSEDGDIMIPQSVLRDEEHLPFNPLWGHQFVSGGAGEGNQFLRPEGSIPNPHQVKTDSMLPAYCDPPNPCPEGYTASDGCVESVPNTAEFSRDYQSQQNCPCDPEHMFDCAMTSSNAINNIPIDGAHATVRGKKFSEKKSFNGYVESLNARHPRSAGDEQSRQQREKESVNPYLQGQKLPVVAKKAPYHSKDPHV</sequence>
<dbReference type="PANTHER" id="PTHR12738:SF0">
    <property type="entry name" value="NEUROENDOCRINE PROTEIN 7B2"/>
    <property type="match status" value="1"/>
</dbReference>
<dbReference type="Proteomes" id="UP000192578">
    <property type="component" value="Unassembled WGS sequence"/>
</dbReference>
<evidence type="ECO:0000256" key="3">
    <source>
        <dbReference type="ARBA" id="ARBA00019589"/>
    </source>
</evidence>
<keyword evidence="12" id="KW-1185">Reference proteome</keyword>
<organism evidence="11 12">
    <name type="scientific">Hypsibius exemplaris</name>
    <name type="common">Freshwater tardigrade</name>
    <dbReference type="NCBI Taxonomy" id="2072580"/>
    <lineage>
        <taxon>Eukaryota</taxon>
        <taxon>Metazoa</taxon>
        <taxon>Ecdysozoa</taxon>
        <taxon>Tardigrada</taxon>
        <taxon>Eutardigrada</taxon>
        <taxon>Parachela</taxon>
        <taxon>Hypsibioidea</taxon>
        <taxon>Hypsibiidae</taxon>
        <taxon>Hypsibius</taxon>
    </lineage>
</organism>
<evidence type="ECO:0000256" key="2">
    <source>
        <dbReference type="ARBA" id="ARBA00006348"/>
    </source>
</evidence>
<evidence type="ECO:0000256" key="9">
    <source>
        <dbReference type="SAM" id="MobiDB-lite"/>
    </source>
</evidence>
<dbReference type="Pfam" id="PF05281">
    <property type="entry name" value="Secretogranin_V"/>
    <property type="match status" value="1"/>
</dbReference>
<accession>A0A9X6NHF4</accession>
<dbReference type="GO" id="GO:0030234">
    <property type="term" value="F:enzyme regulator activity"/>
    <property type="evidence" value="ECO:0007669"/>
    <property type="project" value="TreeGrafter"/>
</dbReference>
<proteinExistence type="inferred from homology"/>
<keyword evidence="5" id="KW-0964">Secreted</keyword>
<dbReference type="InterPro" id="IPR007945">
    <property type="entry name" value="Secretogranin_V"/>
</dbReference>
<evidence type="ECO:0000256" key="4">
    <source>
        <dbReference type="ARBA" id="ARBA00022448"/>
    </source>
</evidence>
<feature type="signal peptide" evidence="10">
    <location>
        <begin position="1"/>
        <end position="18"/>
    </location>
</feature>
<feature type="chain" id="PRO_5040887083" description="Neuroendocrine protein 7B2" evidence="10">
    <location>
        <begin position="19"/>
        <end position="253"/>
    </location>
</feature>
<evidence type="ECO:0000256" key="6">
    <source>
        <dbReference type="ARBA" id="ARBA00022729"/>
    </source>
</evidence>
<feature type="region of interest" description="Disordered" evidence="9">
    <location>
        <begin position="203"/>
        <end position="253"/>
    </location>
</feature>
<evidence type="ECO:0000256" key="8">
    <source>
        <dbReference type="ARBA" id="ARBA00023186"/>
    </source>
</evidence>
<name>A0A9X6NHF4_HYPEX</name>
<comment type="subcellular location">
    <subcellularLocation>
        <location evidence="1">Secreted</location>
    </subcellularLocation>
</comment>
<gene>
    <name evidence="11" type="ORF">BV898_15220</name>
</gene>
<comment type="similarity">
    <text evidence="2">Belongs to the 7B2 family.</text>
</comment>
<keyword evidence="4" id="KW-0813">Transport</keyword>
<dbReference type="PANTHER" id="PTHR12738">
    <property type="entry name" value="NEUROENDOCRINE PROTEIN 7B2"/>
    <property type="match status" value="1"/>
</dbReference>
<dbReference type="GO" id="GO:0007218">
    <property type="term" value="P:neuropeptide signaling pathway"/>
    <property type="evidence" value="ECO:0007669"/>
    <property type="project" value="InterPro"/>
</dbReference>
<evidence type="ECO:0000256" key="5">
    <source>
        <dbReference type="ARBA" id="ARBA00022525"/>
    </source>
</evidence>
<keyword evidence="8" id="KW-0143">Chaperone</keyword>
<dbReference type="OrthoDB" id="9922675at2759"/>
<dbReference type="GO" id="GO:0046883">
    <property type="term" value="P:regulation of hormone secretion"/>
    <property type="evidence" value="ECO:0007669"/>
    <property type="project" value="TreeGrafter"/>
</dbReference>
<evidence type="ECO:0000313" key="12">
    <source>
        <dbReference type="Proteomes" id="UP000192578"/>
    </source>
</evidence>